<dbReference type="InterPro" id="IPR039426">
    <property type="entry name" value="TonB-dep_rcpt-like"/>
</dbReference>
<dbReference type="InterPro" id="IPR008969">
    <property type="entry name" value="CarboxyPept-like_regulatory"/>
</dbReference>
<dbReference type="InterPro" id="IPR000531">
    <property type="entry name" value="Beta-barrel_TonB"/>
</dbReference>
<dbReference type="Pfam" id="PF00593">
    <property type="entry name" value="TonB_dep_Rec_b-barrel"/>
    <property type="match status" value="1"/>
</dbReference>
<dbReference type="RefSeq" id="WP_202859370.1">
    <property type="nucleotide sequence ID" value="NZ_JAEUGD010000067.1"/>
</dbReference>
<keyword evidence="2 8" id="KW-0813">Transport</keyword>
<evidence type="ECO:0000256" key="9">
    <source>
        <dbReference type="RuleBase" id="RU003357"/>
    </source>
</evidence>
<evidence type="ECO:0000256" key="5">
    <source>
        <dbReference type="ARBA" id="ARBA00023077"/>
    </source>
</evidence>
<feature type="domain" description="TonB-dependent receptor-like beta-barrel" evidence="11">
    <location>
        <begin position="447"/>
        <end position="823"/>
    </location>
</feature>
<protein>
    <submittedName>
        <fullName evidence="13">SusC/RagA family TonB-linked outer membrane protein</fullName>
    </submittedName>
</protein>
<dbReference type="NCBIfam" id="TIGR04056">
    <property type="entry name" value="OMP_RagA_SusC"/>
    <property type="match status" value="1"/>
</dbReference>
<dbReference type="FunFam" id="2.60.40.1120:FF:000003">
    <property type="entry name" value="Outer membrane protein Omp121"/>
    <property type="match status" value="1"/>
</dbReference>
<dbReference type="SUPFAM" id="SSF56935">
    <property type="entry name" value="Porins"/>
    <property type="match status" value="1"/>
</dbReference>
<evidence type="ECO:0000256" key="4">
    <source>
        <dbReference type="ARBA" id="ARBA00022692"/>
    </source>
</evidence>
<reference evidence="13" key="1">
    <citation type="submission" date="2021-01" db="EMBL/GenBank/DDBJ databases">
        <title>Fulvivirga kasyanovii gen. nov., sp nov., a novel member of the phylum Bacteroidetes isolated from seawater in a mussel farm.</title>
        <authorList>
            <person name="Zhao L.-H."/>
            <person name="Wang Z.-J."/>
        </authorList>
    </citation>
    <scope>NUCLEOTIDE SEQUENCE</scope>
    <source>
        <strain evidence="13">29W222</strain>
    </source>
</reference>
<dbReference type="InterPro" id="IPR036942">
    <property type="entry name" value="Beta-barrel_TonB_sf"/>
</dbReference>
<dbReference type="InterPro" id="IPR023996">
    <property type="entry name" value="TonB-dep_OMP_SusC/RagA"/>
</dbReference>
<feature type="domain" description="TonB-dependent receptor plug" evidence="12">
    <location>
        <begin position="115"/>
        <end position="247"/>
    </location>
</feature>
<keyword evidence="3 8" id="KW-1134">Transmembrane beta strand</keyword>
<dbReference type="PROSITE" id="PS52016">
    <property type="entry name" value="TONB_DEPENDENT_REC_3"/>
    <property type="match status" value="1"/>
</dbReference>
<dbReference type="Proteomes" id="UP000614216">
    <property type="component" value="Unassembled WGS sequence"/>
</dbReference>
<keyword evidence="14" id="KW-1185">Reference proteome</keyword>
<keyword evidence="5 9" id="KW-0798">TonB box</keyword>
<evidence type="ECO:0000256" key="8">
    <source>
        <dbReference type="PROSITE-ProRule" id="PRU01360"/>
    </source>
</evidence>
<sequence>MKKILLLCFAVVLSIPVAWAQERVVSGKVTSEEDGSTLPGVNVLVKGTTTGTITDFDGNYKITVPDEAELLFSFIGFLTEEVPVSGRSVIDVSLTTDITQLSEVVVTAAGIEANKRELGYSIQNVNADEVKNSGENNFVAALSGKVAGVQVTSSGGAPGAAAQIRIRGNKSVQGSNGPLFVVDGIPIDNSTFNTFDSPEDDVSSLGSGGVTNSNRAIDINPEDVASLTVLKGPAATVLYGIRAANGAVVITTKKGSRNSAAKVKYSFGYSIDKVNKLPDLQTEYAQGSVQGGVPTFQAAMTGSTQSQSWGPLISSLRYANESSVWDPNGLIVTASDPRATNRVPNSYNNAEDFFENGSNMTHDLSVSGGTEKTSYFFSVGRLDQTGIMPNSDFARTSFRATTSAELFTNFTATLSANYIQSGGKRVQNGSNTSGVMLGLLRTSPSFDNSAGYIFEDGSQRAYRGGSIYDNPYFTVNKNFTTDEVNRIIGYTQLSYDAAPWLNVTYRLGVDTYGDDRIFRNDVNSSSVPVGQVINMTIRSKDINSDFLMTFKRQFSEKFDFNATVGHNYYKKDIHINRIDGQGLASPGFFNIASATAVNVSEGVTRRELYGLFGTVTLNYDNQFFLNLSGRNDWSSTLPEENNSFFYPAASVGWDFTQTFGVSSSFFSYGKLRASWGQVGNDAPFAVTNNGFVQSRVRDGWTTPQGVIFPALGINAFNPNSLLGNNELKAETTTTIEFGTDLQFFDGRIGLDLTYFNATTTDAILNITIPSASGWQQRAVNSAELTNKGIEAALTASIIDNNAFTYDVALNFTRIRNKVEKLAEGIPFITIDPFGTQRIAEGEPFGIFFGSRFLRDENGQMVINPDDGMPFEDSTQGIVGDPNPDFQIGFRNTFSYKGITLSFLLDIREGGDVYNGTKGVLNNFGVGEETLDRNERVIFPGVLGEVGTDGSITPTATPNNIEVVKGGTDGGTNYYQNYGFVNLTELTIEDGSWIRMRDVSLNYNLPSSALSKLPFSAVSVGLTARNLFLITDYTGIDPETNLTGDSSNVIGYDYFNNPNTKSYGVNVNLTF</sequence>
<dbReference type="AlphaFoldDB" id="A0A937G100"/>
<dbReference type="Pfam" id="PF13715">
    <property type="entry name" value="CarbopepD_reg_2"/>
    <property type="match status" value="1"/>
</dbReference>
<accession>A0A937G100</accession>
<keyword evidence="7 8" id="KW-0998">Cell outer membrane</keyword>
<dbReference type="Gene3D" id="2.60.40.1120">
    <property type="entry name" value="Carboxypeptidase-like, regulatory domain"/>
    <property type="match status" value="1"/>
</dbReference>
<evidence type="ECO:0000313" key="13">
    <source>
        <dbReference type="EMBL" id="MBL6449829.1"/>
    </source>
</evidence>
<dbReference type="Pfam" id="PF07715">
    <property type="entry name" value="Plug"/>
    <property type="match status" value="1"/>
</dbReference>
<name>A0A937G100_9BACT</name>
<gene>
    <name evidence="13" type="ORF">JMN32_26190</name>
</gene>
<evidence type="ECO:0000256" key="10">
    <source>
        <dbReference type="SAM" id="SignalP"/>
    </source>
</evidence>
<keyword evidence="10" id="KW-0732">Signal</keyword>
<dbReference type="EMBL" id="JAEUGD010000067">
    <property type="protein sequence ID" value="MBL6449829.1"/>
    <property type="molecule type" value="Genomic_DNA"/>
</dbReference>
<dbReference type="Gene3D" id="2.40.170.20">
    <property type="entry name" value="TonB-dependent receptor, beta-barrel domain"/>
    <property type="match status" value="1"/>
</dbReference>
<evidence type="ECO:0000256" key="6">
    <source>
        <dbReference type="ARBA" id="ARBA00023136"/>
    </source>
</evidence>
<dbReference type="SUPFAM" id="SSF49464">
    <property type="entry name" value="Carboxypeptidase regulatory domain-like"/>
    <property type="match status" value="1"/>
</dbReference>
<dbReference type="GO" id="GO:0009279">
    <property type="term" value="C:cell outer membrane"/>
    <property type="evidence" value="ECO:0007669"/>
    <property type="project" value="UniProtKB-SubCell"/>
</dbReference>
<dbReference type="InterPro" id="IPR037066">
    <property type="entry name" value="Plug_dom_sf"/>
</dbReference>
<feature type="signal peptide" evidence="10">
    <location>
        <begin position="1"/>
        <end position="20"/>
    </location>
</feature>
<comment type="similarity">
    <text evidence="8 9">Belongs to the TonB-dependent receptor family.</text>
</comment>
<evidence type="ECO:0000256" key="3">
    <source>
        <dbReference type="ARBA" id="ARBA00022452"/>
    </source>
</evidence>
<keyword evidence="4 8" id="KW-0812">Transmembrane</keyword>
<dbReference type="InterPro" id="IPR012910">
    <property type="entry name" value="Plug_dom"/>
</dbReference>
<comment type="subcellular location">
    <subcellularLocation>
        <location evidence="1 8">Cell outer membrane</location>
        <topology evidence="1 8">Multi-pass membrane protein</topology>
    </subcellularLocation>
</comment>
<evidence type="ECO:0000259" key="12">
    <source>
        <dbReference type="Pfam" id="PF07715"/>
    </source>
</evidence>
<dbReference type="Gene3D" id="2.170.130.10">
    <property type="entry name" value="TonB-dependent receptor, plug domain"/>
    <property type="match status" value="1"/>
</dbReference>
<evidence type="ECO:0000259" key="11">
    <source>
        <dbReference type="Pfam" id="PF00593"/>
    </source>
</evidence>
<organism evidence="13 14">
    <name type="scientific">Fulvivirga marina</name>
    <dbReference type="NCBI Taxonomy" id="2494733"/>
    <lineage>
        <taxon>Bacteria</taxon>
        <taxon>Pseudomonadati</taxon>
        <taxon>Bacteroidota</taxon>
        <taxon>Cytophagia</taxon>
        <taxon>Cytophagales</taxon>
        <taxon>Fulvivirgaceae</taxon>
        <taxon>Fulvivirga</taxon>
    </lineage>
</organism>
<evidence type="ECO:0000256" key="7">
    <source>
        <dbReference type="ARBA" id="ARBA00023237"/>
    </source>
</evidence>
<evidence type="ECO:0000256" key="2">
    <source>
        <dbReference type="ARBA" id="ARBA00022448"/>
    </source>
</evidence>
<keyword evidence="6 8" id="KW-0472">Membrane</keyword>
<comment type="caution">
    <text evidence="13">The sequence shown here is derived from an EMBL/GenBank/DDBJ whole genome shotgun (WGS) entry which is preliminary data.</text>
</comment>
<evidence type="ECO:0000256" key="1">
    <source>
        <dbReference type="ARBA" id="ARBA00004571"/>
    </source>
</evidence>
<feature type="chain" id="PRO_5036746499" evidence="10">
    <location>
        <begin position="21"/>
        <end position="1070"/>
    </location>
</feature>
<proteinExistence type="inferred from homology"/>
<evidence type="ECO:0000313" key="14">
    <source>
        <dbReference type="Proteomes" id="UP000614216"/>
    </source>
</evidence>